<dbReference type="RefSeq" id="WP_062703592.1">
    <property type="nucleotide sequence ID" value="NZ_LJOD01000036.1"/>
</dbReference>
<dbReference type="Proteomes" id="UP000037953">
    <property type="component" value="Unassembled WGS sequence"/>
</dbReference>
<dbReference type="PATRIC" id="fig|253.9.peg.3238"/>
<sequence>MSNDIISKNKKLYNELYNTNGNIFVIGSSGFTSSYMWSYTNNGISVYNLNNGKVITKKEIKRENLEMNNWLQNPSKDDDGIDKCIAVDGFMLMYKVKIKESFIERRFPLDFECMKKSTYETPFFKKLIDDINHYKIGWREVQ</sequence>
<proteinExistence type="predicted"/>
<gene>
    <name evidence="1" type="ORF">AOB46_22430</name>
</gene>
<reference evidence="2" key="2">
    <citation type="submission" date="2015-09" db="EMBL/GenBank/DDBJ databases">
        <title>Draft genome sequence of a multidrug-resistant Chryseobacterium indologenes isolate from Malaysia.</title>
        <authorList>
            <person name="Yu C.Y."/>
            <person name="Ang G.Y."/>
            <person name="Chan K.-G."/>
        </authorList>
    </citation>
    <scope>NUCLEOTIDE SEQUENCE [LARGE SCALE GENOMIC DNA]</scope>
    <source>
        <strain evidence="2">CI_885</strain>
    </source>
</reference>
<dbReference type="EMBL" id="LJOD01000036">
    <property type="protein sequence ID" value="KPE48990.1"/>
    <property type="molecule type" value="Genomic_DNA"/>
</dbReference>
<evidence type="ECO:0000313" key="2">
    <source>
        <dbReference type="Proteomes" id="UP000037953"/>
    </source>
</evidence>
<protein>
    <submittedName>
        <fullName evidence="1">Uncharacterized protein</fullName>
    </submittedName>
</protein>
<dbReference type="OrthoDB" id="9939329at2"/>
<evidence type="ECO:0000313" key="1">
    <source>
        <dbReference type="EMBL" id="KPE48990.1"/>
    </source>
</evidence>
<accession>A0A0N0ZSP0</accession>
<comment type="caution">
    <text evidence="1">The sequence shown here is derived from an EMBL/GenBank/DDBJ whole genome shotgun (WGS) entry which is preliminary data.</text>
</comment>
<organism evidence="1 2">
    <name type="scientific">Chryseobacterium indologenes</name>
    <name type="common">Flavobacterium indologenes</name>
    <dbReference type="NCBI Taxonomy" id="253"/>
    <lineage>
        <taxon>Bacteria</taxon>
        <taxon>Pseudomonadati</taxon>
        <taxon>Bacteroidota</taxon>
        <taxon>Flavobacteriia</taxon>
        <taxon>Flavobacteriales</taxon>
        <taxon>Weeksellaceae</taxon>
        <taxon>Chryseobacterium group</taxon>
        <taxon>Chryseobacterium</taxon>
    </lineage>
</organism>
<reference evidence="1 2" key="1">
    <citation type="journal article" date="2015" name="Genom Data">
        <title>Draft genome sequence of a multidrug-resistant Chryseobacterium indologenes isolate from Malaysia.</title>
        <authorList>
            <person name="Yu C.Y."/>
            <person name="Ang G.Y."/>
            <person name="Cheng H.J."/>
            <person name="Cheong Y.M."/>
            <person name="Yin W.F."/>
            <person name="Chan K.G."/>
        </authorList>
    </citation>
    <scope>NUCLEOTIDE SEQUENCE [LARGE SCALE GENOMIC DNA]</scope>
    <source>
        <strain evidence="1 2">CI_885</strain>
    </source>
</reference>
<name>A0A0N0ZSP0_CHRID</name>
<dbReference type="AlphaFoldDB" id="A0A0N0ZSP0"/>